<dbReference type="Proteomes" id="UP000605568">
    <property type="component" value="Unassembled WGS sequence"/>
</dbReference>
<feature type="region of interest" description="Disordered" evidence="1">
    <location>
        <begin position="1"/>
        <end position="20"/>
    </location>
</feature>
<gene>
    <name evidence="2" type="ORF">GCM10017774_38090</name>
</gene>
<comment type="caution">
    <text evidence="2">The sequence shown here is derived from an EMBL/GenBank/DDBJ whole genome shotgun (WGS) entry which is preliminary data.</text>
</comment>
<sequence>MAITGRPPSGTPRNRNAKGYDWTTVENTPWASTLRAGTSPLDLTRSNASWYSGGAVSAGLLHEYRHAA</sequence>
<evidence type="ECO:0000313" key="3">
    <source>
        <dbReference type="Proteomes" id="UP000605568"/>
    </source>
</evidence>
<evidence type="ECO:0000313" key="2">
    <source>
        <dbReference type="EMBL" id="GHH42189.1"/>
    </source>
</evidence>
<name>A0ABQ3MPJ7_9PSEU</name>
<organism evidence="2 3">
    <name type="scientific">Lentzea cavernae</name>
    <dbReference type="NCBI Taxonomy" id="2020703"/>
    <lineage>
        <taxon>Bacteria</taxon>
        <taxon>Bacillati</taxon>
        <taxon>Actinomycetota</taxon>
        <taxon>Actinomycetes</taxon>
        <taxon>Pseudonocardiales</taxon>
        <taxon>Pseudonocardiaceae</taxon>
        <taxon>Lentzea</taxon>
    </lineage>
</organism>
<accession>A0ABQ3MPJ7</accession>
<protein>
    <submittedName>
        <fullName evidence="2">Uncharacterized protein</fullName>
    </submittedName>
</protein>
<reference evidence="3" key="1">
    <citation type="journal article" date="2019" name="Int. J. Syst. Evol. Microbiol.">
        <title>The Global Catalogue of Microorganisms (GCM) 10K type strain sequencing project: providing services to taxonomists for standard genome sequencing and annotation.</title>
        <authorList>
            <consortium name="The Broad Institute Genomics Platform"/>
            <consortium name="The Broad Institute Genome Sequencing Center for Infectious Disease"/>
            <person name="Wu L."/>
            <person name="Ma J."/>
        </authorList>
    </citation>
    <scope>NUCLEOTIDE SEQUENCE [LARGE SCALE GENOMIC DNA]</scope>
    <source>
        <strain evidence="3">CGMCC 4.7367</strain>
    </source>
</reference>
<proteinExistence type="predicted"/>
<dbReference type="EMBL" id="BNAR01000005">
    <property type="protein sequence ID" value="GHH42189.1"/>
    <property type="molecule type" value="Genomic_DNA"/>
</dbReference>
<keyword evidence="3" id="KW-1185">Reference proteome</keyword>
<evidence type="ECO:0000256" key="1">
    <source>
        <dbReference type="SAM" id="MobiDB-lite"/>
    </source>
</evidence>